<feature type="region of interest" description="Disordered" evidence="2">
    <location>
        <begin position="52"/>
        <end position="124"/>
    </location>
</feature>
<gene>
    <name evidence="4" type="ORF">LWI28_015112</name>
</gene>
<reference evidence="4" key="1">
    <citation type="journal article" date="2022" name="Plant J.">
        <title>Strategies of tolerance reflected in two North American maple genomes.</title>
        <authorList>
            <person name="McEvoy S.L."/>
            <person name="Sezen U.U."/>
            <person name="Trouern-Trend A."/>
            <person name="McMahon S.M."/>
            <person name="Schaberg P.G."/>
            <person name="Yang J."/>
            <person name="Wegrzyn J.L."/>
            <person name="Swenson N.G."/>
        </authorList>
    </citation>
    <scope>NUCLEOTIDE SEQUENCE</scope>
    <source>
        <strain evidence="4">91603</strain>
    </source>
</reference>
<keyword evidence="5" id="KW-1185">Reference proteome</keyword>
<comment type="caution">
    <text evidence="4">The sequence shown here is derived from an EMBL/GenBank/DDBJ whole genome shotgun (WGS) entry which is preliminary data.</text>
</comment>
<dbReference type="GO" id="GO:0003676">
    <property type="term" value="F:nucleic acid binding"/>
    <property type="evidence" value="ECO:0007669"/>
    <property type="project" value="InterPro"/>
</dbReference>
<feature type="domain" description="CCHC-type" evidence="3">
    <location>
        <begin position="15"/>
        <end position="28"/>
    </location>
</feature>
<keyword evidence="1" id="KW-0479">Metal-binding</keyword>
<feature type="compositionally biased region" description="Basic and acidic residues" evidence="2">
    <location>
        <begin position="55"/>
        <end position="66"/>
    </location>
</feature>
<evidence type="ECO:0000256" key="2">
    <source>
        <dbReference type="SAM" id="MobiDB-lite"/>
    </source>
</evidence>
<accession>A0AAD5J5K0</accession>
<dbReference type="EMBL" id="JAJSOW010000100">
    <property type="protein sequence ID" value="KAI9186233.1"/>
    <property type="molecule type" value="Genomic_DNA"/>
</dbReference>
<dbReference type="Pfam" id="PF14392">
    <property type="entry name" value="zf-CCHC_4"/>
    <property type="match status" value="1"/>
</dbReference>
<sequence length="173" mass="19031">MATIFVHYERLPDLCFHCGVLGHPLRECSLRKSMEDVGRPLKYRAWSRAGTALGEEPRGKQSRGDGDQYGGGARQGLPKPKPVSRWKPNVVLPPRMTEKRGSPVLESGTDHRSSAKQKGKAMAFAGDRSDDVDYGMEIISDYGKSTLGSFYDSGVPNMEGQGQKELKVNTDCI</sequence>
<dbReference type="Proteomes" id="UP001064489">
    <property type="component" value="Chromosome 3"/>
</dbReference>
<dbReference type="GO" id="GO:0008270">
    <property type="term" value="F:zinc ion binding"/>
    <property type="evidence" value="ECO:0007669"/>
    <property type="project" value="UniProtKB-KW"/>
</dbReference>
<evidence type="ECO:0000259" key="3">
    <source>
        <dbReference type="PROSITE" id="PS50158"/>
    </source>
</evidence>
<dbReference type="InterPro" id="IPR025836">
    <property type="entry name" value="Zn_knuckle_CX2CX4HX4C"/>
</dbReference>
<keyword evidence="1" id="KW-0863">Zinc-finger</keyword>
<dbReference type="InterPro" id="IPR001878">
    <property type="entry name" value="Znf_CCHC"/>
</dbReference>
<organism evidence="4 5">
    <name type="scientific">Acer negundo</name>
    <name type="common">Box elder</name>
    <dbReference type="NCBI Taxonomy" id="4023"/>
    <lineage>
        <taxon>Eukaryota</taxon>
        <taxon>Viridiplantae</taxon>
        <taxon>Streptophyta</taxon>
        <taxon>Embryophyta</taxon>
        <taxon>Tracheophyta</taxon>
        <taxon>Spermatophyta</taxon>
        <taxon>Magnoliopsida</taxon>
        <taxon>eudicotyledons</taxon>
        <taxon>Gunneridae</taxon>
        <taxon>Pentapetalae</taxon>
        <taxon>rosids</taxon>
        <taxon>malvids</taxon>
        <taxon>Sapindales</taxon>
        <taxon>Sapindaceae</taxon>
        <taxon>Hippocastanoideae</taxon>
        <taxon>Acereae</taxon>
        <taxon>Acer</taxon>
    </lineage>
</organism>
<dbReference type="PROSITE" id="PS50158">
    <property type="entry name" value="ZF_CCHC"/>
    <property type="match status" value="1"/>
</dbReference>
<dbReference type="AlphaFoldDB" id="A0AAD5J5K0"/>
<evidence type="ECO:0000313" key="5">
    <source>
        <dbReference type="Proteomes" id="UP001064489"/>
    </source>
</evidence>
<proteinExistence type="predicted"/>
<reference evidence="4" key="2">
    <citation type="submission" date="2023-02" db="EMBL/GenBank/DDBJ databases">
        <authorList>
            <person name="Swenson N.G."/>
            <person name="Wegrzyn J.L."/>
            <person name="Mcevoy S.L."/>
        </authorList>
    </citation>
    <scope>NUCLEOTIDE SEQUENCE</scope>
    <source>
        <strain evidence="4">91603</strain>
        <tissue evidence="4">Leaf</tissue>
    </source>
</reference>
<evidence type="ECO:0000256" key="1">
    <source>
        <dbReference type="PROSITE-ProRule" id="PRU00047"/>
    </source>
</evidence>
<keyword evidence="1" id="KW-0862">Zinc</keyword>
<evidence type="ECO:0000313" key="4">
    <source>
        <dbReference type="EMBL" id="KAI9186233.1"/>
    </source>
</evidence>
<name>A0AAD5J5K0_ACENE</name>
<protein>
    <recommendedName>
        <fullName evidence="3">CCHC-type domain-containing protein</fullName>
    </recommendedName>
</protein>